<evidence type="ECO:0000256" key="17">
    <source>
        <dbReference type="SAM" id="Phobius"/>
    </source>
</evidence>
<dbReference type="PANTHER" id="PTHR46539">
    <property type="entry name" value="E3 UBIQUITIN-PROTEIN LIGASE ATL42"/>
    <property type="match status" value="1"/>
</dbReference>
<feature type="compositionally biased region" description="Gly residues" evidence="16">
    <location>
        <begin position="359"/>
        <end position="374"/>
    </location>
</feature>
<evidence type="ECO:0000256" key="15">
    <source>
        <dbReference type="PROSITE-ProRule" id="PRU00175"/>
    </source>
</evidence>
<feature type="region of interest" description="Disordered" evidence="16">
    <location>
        <begin position="204"/>
        <end position="243"/>
    </location>
</feature>
<protein>
    <recommendedName>
        <fullName evidence="4">RING-type E3 ubiquitin transferase</fullName>
        <ecNumber evidence="4">2.3.2.27</ecNumber>
    </recommendedName>
</protein>
<accession>A0A5C7HWF8</accession>
<keyword evidence="11" id="KW-0862">Zinc</keyword>
<evidence type="ECO:0000256" key="2">
    <source>
        <dbReference type="ARBA" id="ARBA00004167"/>
    </source>
</evidence>
<dbReference type="GO" id="GO:0016020">
    <property type="term" value="C:membrane"/>
    <property type="evidence" value="ECO:0007669"/>
    <property type="project" value="UniProtKB-SubCell"/>
</dbReference>
<dbReference type="AlphaFoldDB" id="A0A5C7HWF8"/>
<dbReference type="CDD" id="cd16461">
    <property type="entry name" value="RING-H2_EL5-like"/>
    <property type="match status" value="1"/>
</dbReference>
<evidence type="ECO:0000256" key="3">
    <source>
        <dbReference type="ARBA" id="ARBA00004906"/>
    </source>
</evidence>
<keyword evidence="20" id="KW-1185">Reference proteome</keyword>
<evidence type="ECO:0000259" key="18">
    <source>
        <dbReference type="PROSITE" id="PS50089"/>
    </source>
</evidence>
<feature type="domain" description="RING-type" evidence="18">
    <location>
        <begin position="122"/>
        <end position="164"/>
    </location>
</feature>
<feature type="transmembrane region" description="Helical" evidence="17">
    <location>
        <begin position="43"/>
        <end position="64"/>
    </location>
</feature>
<dbReference type="EMBL" id="VAHF01000005">
    <property type="protein sequence ID" value="TXG61135.1"/>
    <property type="molecule type" value="Genomic_DNA"/>
</dbReference>
<keyword evidence="10" id="KW-0833">Ubl conjugation pathway</keyword>
<comment type="catalytic activity">
    <reaction evidence="1">
        <text>S-ubiquitinyl-[E2 ubiquitin-conjugating enzyme]-L-cysteine + [acceptor protein]-L-lysine = [E2 ubiquitin-conjugating enzyme]-L-cysteine + N(6)-ubiquitinyl-[acceptor protein]-L-lysine.</text>
        <dbReference type="EC" id="2.3.2.27"/>
    </reaction>
</comment>
<dbReference type="PROSITE" id="PS50089">
    <property type="entry name" value="ZF_RING_2"/>
    <property type="match status" value="1"/>
</dbReference>
<dbReference type="GO" id="GO:0061630">
    <property type="term" value="F:ubiquitin protein ligase activity"/>
    <property type="evidence" value="ECO:0007669"/>
    <property type="project" value="UniProtKB-EC"/>
</dbReference>
<comment type="pathway">
    <text evidence="3">Protein modification; protein ubiquitination.</text>
</comment>
<proteinExistence type="inferred from homology"/>
<evidence type="ECO:0000256" key="5">
    <source>
        <dbReference type="ARBA" id="ARBA00022679"/>
    </source>
</evidence>
<feature type="region of interest" description="Disordered" evidence="16">
    <location>
        <begin position="336"/>
        <end position="378"/>
    </location>
</feature>
<name>A0A5C7HWF8_9ROSI</name>
<dbReference type="SUPFAM" id="SSF57850">
    <property type="entry name" value="RING/U-box"/>
    <property type="match status" value="1"/>
</dbReference>
<evidence type="ECO:0000256" key="8">
    <source>
        <dbReference type="ARBA" id="ARBA00022729"/>
    </source>
</evidence>
<evidence type="ECO:0000256" key="6">
    <source>
        <dbReference type="ARBA" id="ARBA00022692"/>
    </source>
</evidence>
<keyword evidence="9 15" id="KW-0863">Zinc-finger</keyword>
<evidence type="ECO:0000256" key="12">
    <source>
        <dbReference type="ARBA" id="ARBA00022989"/>
    </source>
</evidence>
<reference evidence="20" key="1">
    <citation type="journal article" date="2019" name="Gigascience">
        <title>De novo genome assembly of the endangered Acer yangbiense, a plant species with extremely small populations endemic to Yunnan Province, China.</title>
        <authorList>
            <person name="Yang J."/>
            <person name="Wariss H.M."/>
            <person name="Tao L."/>
            <person name="Zhang R."/>
            <person name="Yun Q."/>
            <person name="Hollingsworth P."/>
            <person name="Dao Z."/>
            <person name="Luo G."/>
            <person name="Guo H."/>
            <person name="Ma Y."/>
            <person name="Sun W."/>
        </authorList>
    </citation>
    <scope>NUCLEOTIDE SEQUENCE [LARGE SCALE GENOMIC DNA]</scope>
    <source>
        <strain evidence="20">cv. Malutang</strain>
    </source>
</reference>
<dbReference type="SMART" id="SM00184">
    <property type="entry name" value="RING"/>
    <property type="match status" value="1"/>
</dbReference>
<evidence type="ECO:0000256" key="11">
    <source>
        <dbReference type="ARBA" id="ARBA00022833"/>
    </source>
</evidence>
<keyword evidence="13 17" id="KW-0472">Membrane</keyword>
<keyword evidence="6 17" id="KW-0812">Transmembrane</keyword>
<feature type="compositionally biased region" description="Polar residues" evidence="16">
    <location>
        <begin position="390"/>
        <end position="399"/>
    </location>
</feature>
<evidence type="ECO:0000256" key="4">
    <source>
        <dbReference type="ARBA" id="ARBA00012483"/>
    </source>
</evidence>
<dbReference type="Pfam" id="PF13639">
    <property type="entry name" value="zf-RING_2"/>
    <property type="match status" value="1"/>
</dbReference>
<feature type="region of interest" description="Disordered" evidence="16">
    <location>
        <begin position="16"/>
        <end position="35"/>
    </location>
</feature>
<dbReference type="FunFam" id="3.30.40.10:FF:000285">
    <property type="entry name" value="RING-H2 finger protein ATL43"/>
    <property type="match status" value="1"/>
</dbReference>
<dbReference type="InterPro" id="IPR001841">
    <property type="entry name" value="Znf_RING"/>
</dbReference>
<evidence type="ECO:0000256" key="13">
    <source>
        <dbReference type="ARBA" id="ARBA00023136"/>
    </source>
</evidence>
<dbReference type="EC" id="2.3.2.27" evidence="4"/>
<dbReference type="InterPro" id="IPR013083">
    <property type="entry name" value="Znf_RING/FYVE/PHD"/>
</dbReference>
<sequence>MLLWSHLVYTNIGNIATTNNPSPSPPPPYEEQELDTSPFKPSVAVIIGVLTTMFSITFLLLLYAKHCKNGNLVIYSTNHAGDVPPPSSSTARKNSGIDRTVIEALPLFRFGSLSGQKDGLECAVCLTRFDPTEVLRLLPKCKHAFHVECVDTWLDSHSTCPLCRNRVNPEDILLIQQDVNIFHPAESQQLSPQREDLDFDKESPVKNLTESDPAELDPGFRRVSGRHSSAGVTGTGNGEELSCLHDTTSSRRSLDSVRFTKSESVAVGCFDRPRKDGLLLTDGLMADRKKSFERRFEHRIIISGGFHQRWSDVQPSDPLYLRSEMIISDSHRISLGSSVTRKQQQRHSHSNVNEIGSSGTSGGGGGGGGGGGCSSGNNVINTRSVSEITGLSRFSSRESNGGINRNRNRQRQAGLVSRCQKKNFNGSVPPPSAVKLWDRPMRNVTGGGPLFGREPPVKSPPFPISTMVVTRNQGSGLRPAGFALAGASVLVVGDNVSACPAAPCQAFPSTISFFVLAAFLCSQHPFRPCELEAGAGVSPYGTGRASELLGVLLERTTRIVGGCRGGRAGPGFSMGRGFGGGLPPGSGTLSSQALSWEGAGSGSRNA</sequence>
<dbReference type="PANTHER" id="PTHR46539:SF2">
    <property type="entry name" value="RING-H2 FINGER PROTEIN ATL43"/>
    <property type="match status" value="1"/>
</dbReference>
<comment type="subcellular location">
    <subcellularLocation>
        <location evidence="2">Membrane</location>
        <topology evidence="2">Single-pass membrane protein</topology>
    </subcellularLocation>
</comment>
<dbReference type="OrthoDB" id="8062037at2759"/>
<evidence type="ECO:0000313" key="19">
    <source>
        <dbReference type="EMBL" id="TXG61135.1"/>
    </source>
</evidence>
<evidence type="ECO:0000256" key="9">
    <source>
        <dbReference type="ARBA" id="ARBA00022771"/>
    </source>
</evidence>
<keyword evidence="5" id="KW-0808">Transferase</keyword>
<comment type="similarity">
    <text evidence="14">Belongs to the RING-type zinc finger family. ATL subfamily.</text>
</comment>
<evidence type="ECO:0000313" key="20">
    <source>
        <dbReference type="Proteomes" id="UP000323000"/>
    </source>
</evidence>
<feature type="region of interest" description="Disordered" evidence="16">
    <location>
        <begin position="587"/>
        <end position="606"/>
    </location>
</feature>
<organism evidence="19 20">
    <name type="scientific">Acer yangbiense</name>
    <dbReference type="NCBI Taxonomy" id="1000413"/>
    <lineage>
        <taxon>Eukaryota</taxon>
        <taxon>Viridiplantae</taxon>
        <taxon>Streptophyta</taxon>
        <taxon>Embryophyta</taxon>
        <taxon>Tracheophyta</taxon>
        <taxon>Spermatophyta</taxon>
        <taxon>Magnoliopsida</taxon>
        <taxon>eudicotyledons</taxon>
        <taxon>Gunneridae</taxon>
        <taxon>Pentapetalae</taxon>
        <taxon>rosids</taxon>
        <taxon>malvids</taxon>
        <taxon>Sapindales</taxon>
        <taxon>Sapindaceae</taxon>
        <taxon>Hippocastanoideae</taxon>
        <taxon>Acereae</taxon>
        <taxon>Acer</taxon>
    </lineage>
</organism>
<dbReference type="Proteomes" id="UP000323000">
    <property type="component" value="Chromosome 5"/>
</dbReference>
<evidence type="ECO:0000256" key="14">
    <source>
        <dbReference type="ARBA" id="ARBA00024209"/>
    </source>
</evidence>
<keyword evidence="8" id="KW-0732">Signal</keyword>
<evidence type="ECO:0000256" key="16">
    <source>
        <dbReference type="SAM" id="MobiDB-lite"/>
    </source>
</evidence>
<gene>
    <name evidence="19" type="ORF">EZV62_012498</name>
</gene>
<dbReference type="GO" id="GO:0008270">
    <property type="term" value="F:zinc ion binding"/>
    <property type="evidence" value="ECO:0007669"/>
    <property type="project" value="UniProtKB-KW"/>
</dbReference>
<evidence type="ECO:0000256" key="7">
    <source>
        <dbReference type="ARBA" id="ARBA00022723"/>
    </source>
</evidence>
<dbReference type="Gene3D" id="3.30.40.10">
    <property type="entry name" value="Zinc/RING finger domain, C3HC4 (zinc finger)"/>
    <property type="match status" value="1"/>
</dbReference>
<keyword evidence="7" id="KW-0479">Metal-binding</keyword>
<comment type="caution">
    <text evidence="19">The sequence shown here is derived from an EMBL/GenBank/DDBJ whole genome shotgun (WGS) entry which is preliminary data.</text>
</comment>
<keyword evidence="12 17" id="KW-1133">Transmembrane helix</keyword>
<evidence type="ECO:0000256" key="1">
    <source>
        <dbReference type="ARBA" id="ARBA00000900"/>
    </source>
</evidence>
<feature type="region of interest" description="Disordered" evidence="16">
    <location>
        <begin position="390"/>
        <end position="414"/>
    </location>
</feature>
<evidence type="ECO:0000256" key="10">
    <source>
        <dbReference type="ARBA" id="ARBA00022786"/>
    </source>
</evidence>